<proteinExistence type="predicted"/>
<dbReference type="EMBL" id="CU207366">
    <property type="protein sequence ID" value="CAL66767.1"/>
    <property type="molecule type" value="Genomic_DNA"/>
</dbReference>
<dbReference type="AlphaFoldDB" id="A0M2C2"/>
<dbReference type="Proteomes" id="UP000000755">
    <property type="component" value="Chromosome"/>
</dbReference>
<reference evidence="1 2" key="1">
    <citation type="journal article" date="2006" name="Environ. Microbiol.">
        <title>Whole genome analysis of the marine Bacteroidetes'Gramella forsetii' reveals adaptations to degradation of polymeric organic matter.</title>
        <authorList>
            <person name="Bauer M."/>
            <person name="Kube M."/>
            <person name="Teeling H."/>
            <person name="Richter M."/>
            <person name="Lombardot T."/>
            <person name="Allers E."/>
            <person name="Wuerdemann C.A."/>
            <person name="Quast C."/>
            <person name="Kuhl H."/>
            <person name="Knaust F."/>
            <person name="Woebken D."/>
            <person name="Bischof K."/>
            <person name="Mussmann M."/>
            <person name="Choudhuri J.V."/>
            <person name="Meyer F."/>
            <person name="Reinhardt R."/>
            <person name="Amann R.I."/>
            <person name="Gloeckner F.O."/>
        </authorList>
    </citation>
    <scope>NUCLEOTIDE SEQUENCE [LARGE SCALE GENOMIC DNA]</scope>
    <source>
        <strain evidence="1 2">KT0803</strain>
    </source>
</reference>
<name>A0M2C2_CHRFK</name>
<sequence>MTKKLKQKSPEKFSGLFCFNFSTFNSYASPLAG</sequence>
<evidence type="ECO:0000313" key="1">
    <source>
        <dbReference type="EMBL" id="CAL66767.1"/>
    </source>
</evidence>
<organism evidence="1 2">
    <name type="scientific">Christiangramia forsetii (strain DSM 17595 / CGMCC 1.15422 / KT0803)</name>
    <name type="common">Gramella forsetii</name>
    <dbReference type="NCBI Taxonomy" id="411154"/>
    <lineage>
        <taxon>Bacteria</taxon>
        <taxon>Pseudomonadati</taxon>
        <taxon>Bacteroidota</taxon>
        <taxon>Flavobacteriia</taxon>
        <taxon>Flavobacteriales</taxon>
        <taxon>Flavobacteriaceae</taxon>
        <taxon>Christiangramia</taxon>
    </lineage>
</organism>
<dbReference type="KEGG" id="gfo:GFO_1797"/>
<dbReference type="HOGENOM" id="CLU_3382097_0_0_10"/>
<gene>
    <name evidence="1" type="ordered locus">GFO_1797</name>
</gene>
<evidence type="ECO:0000313" key="2">
    <source>
        <dbReference type="Proteomes" id="UP000000755"/>
    </source>
</evidence>
<protein>
    <submittedName>
        <fullName evidence="1">Uncharacterized protein</fullName>
    </submittedName>
</protein>
<accession>A0M2C2</accession>